<feature type="region of interest" description="Disordered" evidence="1">
    <location>
        <begin position="770"/>
        <end position="814"/>
    </location>
</feature>
<evidence type="ECO:0000313" key="2">
    <source>
        <dbReference type="EMBL" id="TNV86669.1"/>
    </source>
</evidence>
<feature type="region of interest" description="Disordered" evidence="1">
    <location>
        <begin position="180"/>
        <end position="321"/>
    </location>
</feature>
<feature type="compositionally biased region" description="Polar residues" evidence="1">
    <location>
        <begin position="791"/>
        <end position="814"/>
    </location>
</feature>
<dbReference type="Proteomes" id="UP000785679">
    <property type="component" value="Unassembled WGS sequence"/>
</dbReference>
<gene>
    <name evidence="2" type="ORF">FGO68_gene12561</name>
</gene>
<feature type="compositionally biased region" description="Basic and acidic residues" evidence="1">
    <location>
        <begin position="281"/>
        <end position="292"/>
    </location>
</feature>
<feature type="region of interest" description="Disordered" evidence="1">
    <location>
        <begin position="1"/>
        <end position="91"/>
    </location>
</feature>
<feature type="compositionally biased region" description="Basic and acidic residues" evidence="1">
    <location>
        <begin position="241"/>
        <end position="254"/>
    </location>
</feature>
<feature type="compositionally biased region" description="Polar residues" evidence="1">
    <location>
        <begin position="300"/>
        <end position="321"/>
    </location>
</feature>
<protein>
    <submittedName>
        <fullName evidence="2">Uncharacterized protein</fullName>
    </submittedName>
</protein>
<feature type="compositionally biased region" description="Polar residues" evidence="1">
    <location>
        <begin position="256"/>
        <end position="265"/>
    </location>
</feature>
<reference evidence="2" key="1">
    <citation type="submission" date="2019-06" db="EMBL/GenBank/DDBJ databases">
        <authorList>
            <person name="Zheng W."/>
        </authorList>
    </citation>
    <scope>NUCLEOTIDE SEQUENCE</scope>
    <source>
        <strain evidence="2">QDHG01</strain>
    </source>
</reference>
<evidence type="ECO:0000313" key="3">
    <source>
        <dbReference type="Proteomes" id="UP000785679"/>
    </source>
</evidence>
<feature type="compositionally biased region" description="Polar residues" evidence="1">
    <location>
        <begin position="33"/>
        <end position="42"/>
    </location>
</feature>
<feature type="compositionally biased region" description="Polar residues" evidence="1">
    <location>
        <begin position="11"/>
        <end position="24"/>
    </location>
</feature>
<organism evidence="2 3">
    <name type="scientific">Halteria grandinella</name>
    <dbReference type="NCBI Taxonomy" id="5974"/>
    <lineage>
        <taxon>Eukaryota</taxon>
        <taxon>Sar</taxon>
        <taxon>Alveolata</taxon>
        <taxon>Ciliophora</taxon>
        <taxon>Intramacronucleata</taxon>
        <taxon>Spirotrichea</taxon>
        <taxon>Stichotrichia</taxon>
        <taxon>Sporadotrichida</taxon>
        <taxon>Halteriidae</taxon>
        <taxon>Halteria</taxon>
    </lineage>
</organism>
<evidence type="ECO:0000256" key="1">
    <source>
        <dbReference type="SAM" id="MobiDB-lite"/>
    </source>
</evidence>
<accession>A0A8J8P658</accession>
<name>A0A8J8P658_HALGN</name>
<sequence length="814" mass="95711">MSADLLGRSPSGRQQQSGKNNGNPPSLPPAQAVITQSQLFQKQLSQPPPIEFPPLPSLLAQSQRDTREDEDSLHHSSFDSPINSSDDDASYDDQQMVNMDIDEVNNIIEDTLGGQVDNDKVINAVNYMMTHKYKMDKIEDMLWCLKQFYQEKSRFFKQLYQDLIFSVERMDNQEYEQSEFLETADEQQAPRTQSQPMMSSKPNFSISERPSGLSNQLGMPSNFMEMNPPSNFEQKPQHQLPKQEEPRSTGEKGLRQLQNSMFKQSEPQDEVNYYEDPQNQNKDDNMSEDQSRRTQRRKINSTNFPSSFLNTQPKLSESQSLVQPPLPKVQSEQQQVNMMPPAQPLQYHYQHKENKRTMKFKFKRELKDLVFDIQQANKTLFPSASLKYQRGNTPDMFDFNSITQSGRATSAVANSFNYENDNFFETEDDRLISTKKIQDYHHFWERIEAFFKVNINKEVMQKLENFYFLKAEQVEMIAREVNPFLKQDYLNNQEVKDKLTVSYELRRMLIENDRDLDPLLNDVLPKDESELKQFSKEIKELRQYFKDSLIEEQKQRIEEDIKSNRQRGAPSQQSKRLLADKMNQFTEILREPGEVNENEDQDRGMMPARISRFPAPPIQDAFLEKLDKQRSNILRLLFDSMVMYRPPNSELPQPNQQIHINRQKYRVQFEDYYSKCFARNSNTQIHYDLSKLGIFPPSYDEKQIVQPRLDEVQHTINILQREAIKLKALNAVQIQGNLVKNIQHIQREELRTRADKAVDIRAKVRDIKQFLKKQKNQRQRKEDDKNKKQRQQGANRNPIRKNSNMSNMKSPYDG</sequence>
<dbReference type="AlphaFoldDB" id="A0A8J8P658"/>
<keyword evidence="3" id="KW-1185">Reference proteome</keyword>
<proteinExistence type="predicted"/>
<feature type="compositionally biased region" description="Polar residues" evidence="1">
    <location>
        <begin position="189"/>
        <end position="219"/>
    </location>
</feature>
<dbReference type="EMBL" id="RRYP01000918">
    <property type="protein sequence ID" value="TNV86669.1"/>
    <property type="molecule type" value="Genomic_DNA"/>
</dbReference>
<feature type="compositionally biased region" description="Basic and acidic residues" evidence="1">
    <location>
        <begin position="64"/>
        <end position="77"/>
    </location>
</feature>
<feature type="compositionally biased region" description="Pro residues" evidence="1">
    <location>
        <begin position="46"/>
        <end position="56"/>
    </location>
</feature>
<comment type="caution">
    <text evidence="2">The sequence shown here is derived from an EMBL/GenBank/DDBJ whole genome shotgun (WGS) entry which is preliminary data.</text>
</comment>